<accession>T1BQS3</accession>
<dbReference type="Pfam" id="PF07592">
    <property type="entry name" value="DDE_Tnp_ISAZ013"/>
    <property type="match status" value="1"/>
</dbReference>
<comment type="caution">
    <text evidence="2">The sequence shown here is derived from an EMBL/GenBank/DDBJ whole genome shotgun (WGS) entry which is preliminary data.</text>
</comment>
<feature type="non-terminal residue" evidence="2">
    <location>
        <position position="1"/>
    </location>
</feature>
<name>T1BQS3_9ZZZZ</name>
<feature type="region of interest" description="Disordered" evidence="1">
    <location>
        <begin position="65"/>
        <end position="89"/>
    </location>
</feature>
<reference evidence="2" key="1">
    <citation type="submission" date="2013-08" db="EMBL/GenBank/DDBJ databases">
        <authorList>
            <person name="Mendez C."/>
            <person name="Richter M."/>
            <person name="Ferrer M."/>
            <person name="Sanchez J."/>
        </authorList>
    </citation>
    <scope>NUCLEOTIDE SEQUENCE</scope>
</reference>
<proteinExistence type="predicted"/>
<sequence length="89" mass="10019">DTGLLKALEALLEDATAGDPMSALRWTHKSSRRLAEELTQRGHPVSYDTVIRLLGKLEYSLQVNAKNKEGRSPPERDQQFHHINEQAAL</sequence>
<protein>
    <submittedName>
        <fullName evidence="2">Transposase, Rhodopirellula-type</fullName>
    </submittedName>
</protein>
<dbReference type="AlphaFoldDB" id="T1BQS3"/>
<evidence type="ECO:0000313" key="2">
    <source>
        <dbReference type="EMBL" id="EQD75196.1"/>
    </source>
</evidence>
<organism evidence="2">
    <name type="scientific">mine drainage metagenome</name>
    <dbReference type="NCBI Taxonomy" id="410659"/>
    <lineage>
        <taxon>unclassified sequences</taxon>
        <taxon>metagenomes</taxon>
        <taxon>ecological metagenomes</taxon>
    </lineage>
</organism>
<evidence type="ECO:0000256" key="1">
    <source>
        <dbReference type="SAM" id="MobiDB-lite"/>
    </source>
</evidence>
<reference evidence="2" key="2">
    <citation type="journal article" date="2014" name="ISME J.">
        <title>Microbial stratification in low pH oxic and suboxic macroscopic growths along an acid mine drainage.</title>
        <authorList>
            <person name="Mendez-Garcia C."/>
            <person name="Mesa V."/>
            <person name="Sprenger R.R."/>
            <person name="Richter M."/>
            <person name="Diez M.S."/>
            <person name="Solano J."/>
            <person name="Bargiela R."/>
            <person name="Golyshina O.V."/>
            <person name="Manteca A."/>
            <person name="Ramos J.L."/>
            <person name="Gallego J.R."/>
            <person name="Llorente I."/>
            <person name="Martins Dos Santos V.A."/>
            <person name="Jensen O.N."/>
            <person name="Pelaez A.I."/>
            <person name="Sanchez J."/>
            <person name="Ferrer M."/>
        </authorList>
    </citation>
    <scope>NUCLEOTIDE SEQUENCE</scope>
</reference>
<feature type="non-terminal residue" evidence="2">
    <location>
        <position position="89"/>
    </location>
</feature>
<dbReference type="InterPro" id="IPR011518">
    <property type="entry name" value="Transposase_36"/>
</dbReference>
<gene>
    <name evidence="2" type="ORF">B1B_02258</name>
</gene>
<feature type="compositionally biased region" description="Basic and acidic residues" evidence="1">
    <location>
        <begin position="66"/>
        <end position="89"/>
    </location>
</feature>
<dbReference type="EMBL" id="AUZY01001332">
    <property type="protein sequence ID" value="EQD75196.1"/>
    <property type="molecule type" value="Genomic_DNA"/>
</dbReference>